<feature type="chain" id="PRO_5032966168" evidence="1">
    <location>
        <begin position="29"/>
        <end position="46"/>
    </location>
</feature>
<sequence>MKRRSLLRSMAVLPLMSLTALSPLSAWSATRAAPRRRVRPGDAGWP</sequence>
<gene>
    <name evidence="2" type="ORF">GTP91_23490</name>
</gene>
<proteinExistence type="predicted"/>
<dbReference type="Proteomes" id="UP000470302">
    <property type="component" value="Unassembled WGS sequence"/>
</dbReference>
<evidence type="ECO:0000313" key="3">
    <source>
        <dbReference type="Proteomes" id="UP000470302"/>
    </source>
</evidence>
<evidence type="ECO:0000313" key="2">
    <source>
        <dbReference type="EMBL" id="MYM90123.1"/>
    </source>
</evidence>
<name>A0A845G610_9BURK</name>
<comment type="caution">
    <text evidence="2">The sequence shown here is derived from an EMBL/GenBank/DDBJ whole genome shotgun (WGS) entry which is preliminary data.</text>
</comment>
<accession>A0A845G610</accession>
<reference evidence="2 3" key="1">
    <citation type="submission" date="2020-01" db="EMBL/GenBank/DDBJ databases">
        <title>Novel species isolated from a subtropical stream in China.</title>
        <authorList>
            <person name="Lu H."/>
        </authorList>
    </citation>
    <scope>NUCLEOTIDE SEQUENCE [LARGE SCALE GENOMIC DNA]</scope>
    <source>
        <strain evidence="2 3">FT82W</strain>
    </source>
</reference>
<protein>
    <submittedName>
        <fullName evidence="2">Uncharacterized protein</fullName>
    </submittedName>
</protein>
<dbReference type="EMBL" id="WWCW01000104">
    <property type="protein sequence ID" value="MYM90123.1"/>
    <property type="molecule type" value="Genomic_DNA"/>
</dbReference>
<evidence type="ECO:0000256" key="1">
    <source>
        <dbReference type="SAM" id="SignalP"/>
    </source>
</evidence>
<feature type="signal peptide" evidence="1">
    <location>
        <begin position="1"/>
        <end position="28"/>
    </location>
</feature>
<keyword evidence="1" id="KW-0732">Signal</keyword>
<feature type="non-terminal residue" evidence="2">
    <location>
        <position position="46"/>
    </location>
</feature>
<dbReference type="AlphaFoldDB" id="A0A845G610"/>
<organism evidence="2 3">
    <name type="scientific">Duganella vulcania</name>
    <dbReference type="NCBI Taxonomy" id="2692166"/>
    <lineage>
        <taxon>Bacteria</taxon>
        <taxon>Pseudomonadati</taxon>
        <taxon>Pseudomonadota</taxon>
        <taxon>Betaproteobacteria</taxon>
        <taxon>Burkholderiales</taxon>
        <taxon>Oxalobacteraceae</taxon>
        <taxon>Telluria group</taxon>
        <taxon>Duganella</taxon>
    </lineage>
</organism>